<evidence type="ECO:0000313" key="1">
    <source>
        <dbReference type="EMBL" id="MCQ8119934.1"/>
    </source>
</evidence>
<accession>A0ABT1TYV0</accession>
<sequence>MRNLEMSETEHNDLEANIQQLYDLTQGFTEQSSQFLSTLYSVKKSRFFTRWDEKTASEFSDNFNRSLYSVYPWVQCFVREHSSVVMTAINIGQKPDLCNFASLSALSSVPKNQQKRAFEKALKAIPDCDIKRANLIIRSVNKSMGLGDILTEYSTELCK</sequence>
<keyword evidence="2" id="KW-1185">Reference proteome</keyword>
<proteinExistence type="predicted"/>
<gene>
    <name evidence="1" type="ORF">NP589_21155</name>
</gene>
<name>A0ABT1TYV0_9GAMM</name>
<organism evidence="1 2">
    <name type="scientific">Methylomonas rosea</name>
    <dbReference type="NCBI Taxonomy" id="2952227"/>
    <lineage>
        <taxon>Bacteria</taxon>
        <taxon>Pseudomonadati</taxon>
        <taxon>Pseudomonadota</taxon>
        <taxon>Gammaproteobacteria</taxon>
        <taxon>Methylococcales</taxon>
        <taxon>Methylococcaceae</taxon>
        <taxon>Methylomonas</taxon>
    </lineage>
</organism>
<evidence type="ECO:0000313" key="2">
    <source>
        <dbReference type="Proteomes" id="UP001524570"/>
    </source>
</evidence>
<comment type="caution">
    <text evidence="1">The sequence shown here is derived from an EMBL/GenBank/DDBJ whole genome shotgun (WGS) entry which is preliminary data.</text>
</comment>
<dbReference type="EMBL" id="JANIBL010000115">
    <property type="protein sequence ID" value="MCQ8119934.1"/>
    <property type="molecule type" value="Genomic_DNA"/>
</dbReference>
<dbReference type="Proteomes" id="UP001524570">
    <property type="component" value="Unassembled WGS sequence"/>
</dbReference>
<reference evidence="1 2" key="1">
    <citation type="submission" date="2022-07" db="EMBL/GenBank/DDBJ databases">
        <title>Methylomonas rivi sp. nov., Methylomonas rosea sp. nov., Methylomonas aureus sp. nov. and Methylomonas subterranea sp. nov., four novel methanotrophs isolated from a freshwater creek and the deep terrestrial subsurface.</title>
        <authorList>
            <person name="Abin C."/>
            <person name="Sankaranarayanan K."/>
            <person name="Garner C."/>
            <person name="Sindelar R."/>
            <person name="Kotary K."/>
            <person name="Garner R."/>
            <person name="Barclay S."/>
            <person name="Lawson P."/>
            <person name="Krumholz L."/>
        </authorList>
    </citation>
    <scope>NUCLEOTIDE SEQUENCE [LARGE SCALE GENOMIC DNA]</scope>
    <source>
        <strain evidence="1 2">WSC-7</strain>
    </source>
</reference>
<dbReference type="RefSeq" id="WP_256608747.1">
    <property type="nucleotide sequence ID" value="NZ_JANIBL010000115.1"/>
</dbReference>
<protein>
    <submittedName>
        <fullName evidence="1">Uncharacterized protein</fullName>
    </submittedName>
</protein>